<keyword evidence="2 4" id="KW-0442">Lipid degradation</keyword>
<protein>
    <submittedName>
        <fullName evidence="6">Patatin-like phospholipase family protein</fullName>
    </submittedName>
</protein>
<dbReference type="InterPro" id="IPR002641">
    <property type="entry name" value="PNPLA_dom"/>
</dbReference>
<dbReference type="InterPro" id="IPR050301">
    <property type="entry name" value="NTE"/>
</dbReference>
<name>A0A4P7LG32_9BURK</name>
<evidence type="ECO:0000256" key="2">
    <source>
        <dbReference type="ARBA" id="ARBA00022963"/>
    </source>
</evidence>
<dbReference type="PROSITE" id="PS51635">
    <property type="entry name" value="PNPLA"/>
    <property type="match status" value="1"/>
</dbReference>
<dbReference type="RefSeq" id="WP_135706437.1">
    <property type="nucleotide sequence ID" value="NZ_CP038636.1"/>
</dbReference>
<dbReference type="SUPFAM" id="SSF52151">
    <property type="entry name" value="FabD/lysophospholipase-like"/>
    <property type="match status" value="1"/>
</dbReference>
<reference evidence="6 7" key="1">
    <citation type="submission" date="2019-03" db="EMBL/GenBank/DDBJ databases">
        <title>Efficiently degradation of phenoxyalkanoic acid herbicides by Cupriavidus oxalaticus strain X32.</title>
        <authorList>
            <person name="Sheng X."/>
        </authorList>
    </citation>
    <scope>NUCLEOTIDE SEQUENCE [LARGE SCALE GENOMIC DNA]</scope>
    <source>
        <strain evidence="6 7">X32</strain>
        <plasmid evidence="6 7">unnamed1</plasmid>
    </source>
</reference>
<dbReference type="GO" id="GO:0016042">
    <property type="term" value="P:lipid catabolic process"/>
    <property type="evidence" value="ECO:0007669"/>
    <property type="project" value="UniProtKB-UniRule"/>
</dbReference>
<dbReference type="EMBL" id="CP038636">
    <property type="protein sequence ID" value="QBY55144.1"/>
    <property type="molecule type" value="Genomic_DNA"/>
</dbReference>
<evidence type="ECO:0000256" key="3">
    <source>
        <dbReference type="ARBA" id="ARBA00023098"/>
    </source>
</evidence>
<comment type="caution">
    <text evidence="4">Lacks conserved residue(s) required for the propagation of feature annotation.</text>
</comment>
<gene>
    <name evidence="6" type="ORF">E0W60_28810</name>
</gene>
<evidence type="ECO:0000313" key="7">
    <source>
        <dbReference type="Proteomes" id="UP000295294"/>
    </source>
</evidence>
<keyword evidence="6" id="KW-0614">Plasmid</keyword>
<keyword evidence="3 4" id="KW-0443">Lipid metabolism</keyword>
<dbReference type="OrthoDB" id="9770965at2"/>
<evidence type="ECO:0000256" key="4">
    <source>
        <dbReference type="PROSITE-ProRule" id="PRU01161"/>
    </source>
</evidence>
<keyword evidence="1 4" id="KW-0378">Hydrolase</keyword>
<evidence type="ECO:0000256" key="1">
    <source>
        <dbReference type="ARBA" id="ARBA00022801"/>
    </source>
</evidence>
<accession>A0A4P7LG32</accession>
<dbReference type="Gene3D" id="3.40.1090.10">
    <property type="entry name" value="Cytosolic phospholipase A2 catalytic domain"/>
    <property type="match status" value="2"/>
</dbReference>
<dbReference type="PANTHER" id="PTHR14226:SF78">
    <property type="entry name" value="SLR0060 PROTEIN"/>
    <property type="match status" value="1"/>
</dbReference>
<feature type="domain" description="PNPLA" evidence="5">
    <location>
        <begin position="22"/>
        <end position="223"/>
    </location>
</feature>
<feature type="short sequence motif" description="GXGXXG" evidence="4">
    <location>
        <begin position="26"/>
        <end position="31"/>
    </location>
</feature>
<dbReference type="AlphaFoldDB" id="A0A4P7LG32"/>
<dbReference type="GO" id="GO:0016787">
    <property type="term" value="F:hydrolase activity"/>
    <property type="evidence" value="ECO:0007669"/>
    <property type="project" value="UniProtKB-UniRule"/>
</dbReference>
<organism evidence="6 7">
    <name type="scientific">Cupriavidus oxalaticus</name>
    <dbReference type="NCBI Taxonomy" id="96344"/>
    <lineage>
        <taxon>Bacteria</taxon>
        <taxon>Pseudomonadati</taxon>
        <taxon>Pseudomonadota</taxon>
        <taxon>Betaproteobacteria</taxon>
        <taxon>Burkholderiales</taxon>
        <taxon>Burkholderiaceae</taxon>
        <taxon>Cupriavidus</taxon>
    </lineage>
</organism>
<dbReference type="InterPro" id="IPR016035">
    <property type="entry name" value="Acyl_Trfase/lysoPLipase"/>
</dbReference>
<dbReference type="Proteomes" id="UP000295294">
    <property type="component" value="Plasmid unnamed1"/>
</dbReference>
<proteinExistence type="predicted"/>
<dbReference type="KEGG" id="cox:E0W60_28810"/>
<dbReference type="Pfam" id="PF01734">
    <property type="entry name" value="Patatin"/>
    <property type="match status" value="1"/>
</dbReference>
<feature type="short sequence motif" description="DGA/G" evidence="4">
    <location>
        <begin position="210"/>
        <end position="212"/>
    </location>
</feature>
<feature type="active site" description="Proton acceptor" evidence="4">
    <location>
        <position position="210"/>
    </location>
</feature>
<sequence>MPTDSGVQESGQPSQAVKPVTLALQGGGAHGAFAWGVLDRLLEDGRLAIEGVSATSAGAMNAAVLAYGLLQGGPPRARTALHDFWRDIASTARVHSPFRKLPWEYWLSSGYGLDYSPMYLLTDITLRVLSPYQFNPLNFNPLRDVLARHVDFDALNQRCPIQLYLCATNIENGKIRVFSRDDISLKAVLASACLPFLFQAVEIDGEHYWDGGYVGNPAIFPLIYNCGARDVVIVHINPIVRKGVPKTAAEILNRINEVSFNSSLIRELRAISFVTRLIQDGKVRGGDMKEMLIHSIRSDQTMMALGVSSKLNADWDFLCYLRDQGRDQAGRWLQQNYDAIGERCTVDLQQEFL</sequence>
<evidence type="ECO:0000313" key="6">
    <source>
        <dbReference type="EMBL" id="QBY55144.1"/>
    </source>
</evidence>
<feature type="active site" description="Nucleophile" evidence="4">
    <location>
        <position position="56"/>
    </location>
</feature>
<geneLocation type="plasmid" evidence="6">
    <name>unnamed1</name>
</geneLocation>
<evidence type="ECO:0000259" key="5">
    <source>
        <dbReference type="PROSITE" id="PS51635"/>
    </source>
</evidence>
<dbReference type="PANTHER" id="PTHR14226">
    <property type="entry name" value="NEUROPATHY TARGET ESTERASE/SWISS CHEESE D.MELANOGASTER"/>
    <property type="match status" value="1"/>
</dbReference>